<dbReference type="EMBL" id="JBBXMP010000093">
    <property type="protein sequence ID" value="KAL0062887.1"/>
    <property type="molecule type" value="Genomic_DNA"/>
</dbReference>
<reference evidence="2 3" key="1">
    <citation type="submission" date="2024-05" db="EMBL/GenBank/DDBJ databases">
        <title>A draft genome resource for the thread blight pathogen Marasmius tenuissimus strain MS-2.</title>
        <authorList>
            <person name="Yulfo-Soto G.E."/>
            <person name="Baruah I.K."/>
            <person name="Amoako-Attah I."/>
            <person name="Bukari Y."/>
            <person name="Meinhardt L.W."/>
            <person name="Bailey B.A."/>
            <person name="Cohen S.P."/>
        </authorList>
    </citation>
    <scope>NUCLEOTIDE SEQUENCE [LARGE SCALE GENOMIC DNA]</scope>
    <source>
        <strain evidence="2 3">MS-2</strain>
    </source>
</reference>
<organism evidence="2 3">
    <name type="scientific">Marasmius tenuissimus</name>
    <dbReference type="NCBI Taxonomy" id="585030"/>
    <lineage>
        <taxon>Eukaryota</taxon>
        <taxon>Fungi</taxon>
        <taxon>Dikarya</taxon>
        <taxon>Basidiomycota</taxon>
        <taxon>Agaricomycotina</taxon>
        <taxon>Agaricomycetes</taxon>
        <taxon>Agaricomycetidae</taxon>
        <taxon>Agaricales</taxon>
        <taxon>Marasmiineae</taxon>
        <taxon>Marasmiaceae</taxon>
        <taxon>Marasmius</taxon>
    </lineage>
</organism>
<evidence type="ECO:0000313" key="2">
    <source>
        <dbReference type="EMBL" id="KAL0062887.1"/>
    </source>
</evidence>
<protein>
    <submittedName>
        <fullName evidence="2">Uncharacterized protein</fullName>
    </submittedName>
</protein>
<dbReference type="Proteomes" id="UP001437256">
    <property type="component" value="Unassembled WGS sequence"/>
</dbReference>
<feature type="compositionally biased region" description="Low complexity" evidence="1">
    <location>
        <begin position="127"/>
        <end position="138"/>
    </location>
</feature>
<evidence type="ECO:0000256" key="1">
    <source>
        <dbReference type="SAM" id="MobiDB-lite"/>
    </source>
</evidence>
<sequence length="558" mass="61791">MGKSILQAGGIMDASEAKTRLRIQGLLALYRSLNVSVIVYWGSIDNFPTNSLCLILSQEGNLWTIQHQEAYQFAKLVPAPGDMDSLLTASVLFSTHQDLQWPEPVSSQYSESASPQWPEPQSPQQPEPSSSQQPEPLSMQWPVPIFNPAVKASPPHINNEETKMLVEKDSGQLPAKKPCPGRKGPSVWYWEQKGKLRVRTLITHKEHEWYWSCYGFEQKVYDAWANCWDVCTEFGDHDDNNYDYDYDVDEDVSTVPPTGGMPVNTSAPCVSGTPELPADSQATEEGALKEGELADEPPSMEGSSVRSDSGKALGVLGEQGATEYKVENLRMTVETVAHERYGYTGNPVELGPANEQLTWAATTKLLGNGRWFNNPENAEFIETWPADTVQAHLSRHLYLIQKSPAHSADGIPSLDLSDRHNFIHSHGSWPFFVRKVPVDGVTWYMLSEKSGPLSAKNHLLIVDLVAVVQVAARDQFLRSSRGQAAVTLGGILGRIARELVVDSDMIFGPDMDVVYGRGQCFLDTMEGGYWDDELSEEEIDLICSVYVIEKGSCPLALA</sequence>
<feature type="region of interest" description="Disordered" evidence="1">
    <location>
        <begin position="291"/>
        <end position="311"/>
    </location>
</feature>
<keyword evidence="3" id="KW-1185">Reference proteome</keyword>
<name>A0ABR2ZP08_9AGAR</name>
<evidence type="ECO:0000313" key="3">
    <source>
        <dbReference type="Proteomes" id="UP001437256"/>
    </source>
</evidence>
<feature type="region of interest" description="Disordered" evidence="1">
    <location>
        <begin position="104"/>
        <end position="138"/>
    </location>
</feature>
<proteinExistence type="predicted"/>
<comment type="caution">
    <text evidence="2">The sequence shown here is derived from an EMBL/GenBank/DDBJ whole genome shotgun (WGS) entry which is preliminary data.</text>
</comment>
<accession>A0ABR2ZP08</accession>
<feature type="compositionally biased region" description="Pro residues" evidence="1">
    <location>
        <begin position="117"/>
        <end position="126"/>
    </location>
</feature>
<gene>
    <name evidence="2" type="ORF">AAF712_010208</name>
</gene>